<feature type="non-terminal residue" evidence="7">
    <location>
        <position position="1"/>
    </location>
</feature>
<evidence type="ECO:0000256" key="5">
    <source>
        <dbReference type="ARBA" id="ARBA00023136"/>
    </source>
</evidence>
<keyword evidence="5 6" id="KW-0472">Membrane</keyword>
<evidence type="ECO:0000256" key="6">
    <source>
        <dbReference type="SAM" id="Phobius"/>
    </source>
</evidence>
<reference evidence="7" key="1">
    <citation type="journal article" date="2014" name="Front. Microbiol.">
        <title>High frequency of phylogenetically diverse reductive dehalogenase-homologous genes in deep subseafloor sedimentary metagenomes.</title>
        <authorList>
            <person name="Kawai M."/>
            <person name="Futagami T."/>
            <person name="Toyoda A."/>
            <person name="Takaki Y."/>
            <person name="Nishi S."/>
            <person name="Hori S."/>
            <person name="Arai W."/>
            <person name="Tsubouchi T."/>
            <person name="Morono Y."/>
            <person name="Uchiyama I."/>
            <person name="Ito T."/>
            <person name="Fujiyama A."/>
            <person name="Inagaki F."/>
            <person name="Takami H."/>
        </authorList>
    </citation>
    <scope>NUCLEOTIDE SEQUENCE</scope>
    <source>
        <strain evidence="7">Expedition CK06-06</strain>
    </source>
</reference>
<keyword evidence="4 6" id="KW-1133">Transmembrane helix</keyword>
<evidence type="ECO:0000256" key="2">
    <source>
        <dbReference type="ARBA" id="ARBA00022475"/>
    </source>
</evidence>
<name>X0Y6B8_9ZZZZ</name>
<proteinExistence type="predicted"/>
<dbReference type="InterPro" id="IPR003339">
    <property type="entry name" value="ABC/ECF_trnsptr_transmembrane"/>
</dbReference>
<keyword evidence="2" id="KW-1003">Cell membrane</keyword>
<dbReference type="AlphaFoldDB" id="X0Y6B8"/>
<sequence>VLVLPWTVPGPPVLEVGPIAVTRPGLALGLQIYLKALGILLISLCALLTTPTDELLAALRRLGAPRRLVQIFQMTLRYLNVIYEEFRTMQIALACRGFRNRAAYRSLPALGSVAGALLVRSADRSERVWQAMLSRGYRGEMPTLAARPTTALDVLAAAAAVALAVSLVFLDAGSEVLALP</sequence>
<dbReference type="PANTHER" id="PTHR34857:SF2">
    <property type="entry name" value="SLL0384 PROTEIN"/>
    <property type="match status" value="1"/>
</dbReference>
<comment type="subcellular location">
    <subcellularLocation>
        <location evidence="1">Cell membrane</location>
        <topology evidence="1">Multi-pass membrane protein</topology>
    </subcellularLocation>
</comment>
<dbReference type="Pfam" id="PF02361">
    <property type="entry name" value="CbiQ"/>
    <property type="match status" value="1"/>
</dbReference>
<feature type="transmembrane region" description="Helical" evidence="6">
    <location>
        <begin position="151"/>
        <end position="170"/>
    </location>
</feature>
<feature type="transmembrane region" description="Helical" evidence="6">
    <location>
        <begin position="32"/>
        <end position="51"/>
    </location>
</feature>
<dbReference type="InterPro" id="IPR012809">
    <property type="entry name" value="ECF_CbiQ"/>
</dbReference>
<dbReference type="NCBIfam" id="TIGR02454">
    <property type="entry name" value="ECF_T_CbiQ"/>
    <property type="match status" value="1"/>
</dbReference>
<keyword evidence="3 6" id="KW-0812">Transmembrane</keyword>
<evidence type="ECO:0000256" key="3">
    <source>
        <dbReference type="ARBA" id="ARBA00022692"/>
    </source>
</evidence>
<organism evidence="7">
    <name type="scientific">marine sediment metagenome</name>
    <dbReference type="NCBI Taxonomy" id="412755"/>
    <lineage>
        <taxon>unclassified sequences</taxon>
        <taxon>metagenomes</taxon>
        <taxon>ecological metagenomes</taxon>
    </lineage>
</organism>
<evidence type="ECO:0008006" key="8">
    <source>
        <dbReference type="Google" id="ProtNLM"/>
    </source>
</evidence>
<evidence type="ECO:0000256" key="4">
    <source>
        <dbReference type="ARBA" id="ARBA00022989"/>
    </source>
</evidence>
<dbReference type="GO" id="GO:0006824">
    <property type="term" value="P:cobalt ion transport"/>
    <property type="evidence" value="ECO:0007669"/>
    <property type="project" value="InterPro"/>
</dbReference>
<dbReference type="PANTHER" id="PTHR34857">
    <property type="entry name" value="SLL0384 PROTEIN"/>
    <property type="match status" value="1"/>
</dbReference>
<dbReference type="CDD" id="cd16914">
    <property type="entry name" value="EcfT"/>
    <property type="match status" value="1"/>
</dbReference>
<dbReference type="EMBL" id="BARS01053772">
    <property type="protein sequence ID" value="GAG42847.1"/>
    <property type="molecule type" value="Genomic_DNA"/>
</dbReference>
<evidence type="ECO:0000313" key="7">
    <source>
        <dbReference type="EMBL" id="GAG42847.1"/>
    </source>
</evidence>
<protein>
    <recommendedName>
        <fullName evidence="8">Cobalt ECF transporter T component CbiQ</fullName>
    </recommendedName>
</protein>
<evidence type="ECO:0000256" key="1">
    <source>
        <dbReference type="ARBA" id="ARBA00004651"/>
    </source>
</evidence>
<dbReference type="InterPro" id="IPR051611">
    <property type="entry name" value="ECF_transporter_component"/>
</dbReference>
<dbReference type="GO" id="GO:0043190">
    <property type="term" value="C:ATP-binding cassette (ABC) transporter complex"/>
    <property type="evidence" value="ECO:0007669"/>
    <property type="project" value="InterPro"/>
</dbReference>
<comment type="caution">
    <text evidence="7">The sequence shown here is derived from an EMBL/GenBank/DDBJ whole genome shotgun (WGS) entry which is preliminary data.</text>
</comment>
<accession>X0Y6B8</accession>
<gene>
    <name evidence="7" type="ORF">S01H1_79722</name>
</gene>